<gene>
    <name evidence="1" type="ORF">LCI18_001708</name>
</gene>
<keyword evidence="2" id="KW-1185">Reference proteome</keyword>
<dbReference type="EMBL" id="CP090031">
    <property type="protein sequence ID" value="UPK90773.1"/>
    <property type="molecule type" value="Genomic_DNA"/>
</dbReference>
<dbReference type="Proteomes" id="UP000830768">
    <property type="component" value="Chromosome 2"/>
</dbReference>
<reference evidence="1" key="1">
    <citation type="submission" date="2021-11" db="EMBL/GenBank/DDBJ databases">
        <title>Fusarium solani-melongenae Genome sequencing and assembly.</title>
        <authorList>
            <person name="Xie S."/>
            <person name="Huang L."/>
            <person name="Zhang X."/>
        </authorList>
    </citation>
    <scope>NUCLEOTIDE SEQUENCE</scope>
    <source>
        <strain evidence="1">CRI 24-3</strain>
    </source>
</reference>
<evidence type="ECO:0000313" key="2">
    <source>
        <dbReference type="Proteomes" id="UP000830768"/>
    </source>
</evidence>
<evidence type="ECO:0000313" key="1">
    <source>
        <dbReference type="EMBL" id="UPK90773.1"/>
    </source>
</evidence>
<organism evidence="1 2">
    <name type="scientific">Fusarium solani subsp. cucurbitae</name>
    <name type="common">Neocosmosporum cucurbitae</name>
    <dbReference type="NCBI Taxonomy" id="2747967"/>
    <lineage>
        <taxon>Eukaryota</taxon>
        <taxon>Fungi</taxon>
        <taxon>Dikarya</taxon>
        <taxon>Ascomycota</taxon>
        <taxon>Pezizomycotina</taxon>
        <taxon>Sordariomycetes</taxon>
        <taxon>Hypocreomycetidae</taxon>
        <taxon>Hypocreales</taxon>
        <taxon>Nectriaceae</taxon>
        <taxon>Fusarium</taxon>
        <taxon>Fusarium solani species complex</taxon>
    </lineage>
</organism>
<sequence length="129" mass="14220">MAPHQRLWSTEHCFAGGGEIWRRIASDHARTGGGLEVFGMDDKRGLLYDLCYGAARKPPELGKPSQPFFRALRSLPGNKGQRWGRFYLLETVKRMRDCVATVSSEPSPPTGVVKRKFELAAGSISGTPS</sequence>
<name>A0ACD3YPC7_FUSSC</name>
<protein>
    <submittedName>
        <fullName evidence="1">Uncharacterized protein</fullName>
    </submittedName>
</protein>
<proteinExistence type="predicted"/>
<accession>A0ACD3YPC7</accession>